<dbReference type="Proteomes" id="UP000488506">
    <property type="component" value="Unassembled WGS sequence"/>
</dbReference>
<evidence type="ECO:0000259" key="15">
    <source>
        <dbReference type="PROSITE" id="PS51483"/>
    </source>
</evidence>
<comment type="catalytic activity">
    <reaction evidence="12 13">
        <text>tRNA(Phe) + L-phenylalanine + ATP = L-phenylalanyl-tRNA(Phe) + AMP + diphosphate + H(+)</text>
        <dbReference type="Rhea" id="RHEA:19413"/>
        <dbReference type="Rhea" id="RHEA-COMP:9668"/>
        <dbReference type="Rhea" id="RHEA-COMP:9699"/>
        <dbReference type="ChEBI" id="CHEBI:15378"/>
        <dbReference type="ChEBI" id="CHEBI:30616"/>
        <dbReference type="ChEBI" id="CHEBI:33019"/>
        <dbReference type="ChEBI" id="CHEBI:58095"/>
        <dbReference type="ChEBI" id="CHEBI:78442"/>
        <dbReference type="ChEBI" id="CHEBI:78531"/>
        <dbReference type="ChEBI" id="CHEBI:456215"/>
        <dbReference type="EC" id="6.1.1.20"/>
    </reaction>
</comment>
<comment type="subcellular location">
    <subcellularLocation>
        <location evidence="1 13">Cytoplasm</location>
    </subcellularLocation>
</comment>
<dbReference type="InterPro" id="IPR020825">
    <property type="entry name" value="Phe-tRNA_synthase-like_B3/B4"/>
</dbReference>
<evidence type="ECO:0000256" key="12">
    <source>
        <dbReference type="ARBA" id="ARBA00049255"/>
    </source>
</evidence>
<evidence type="ECO:0000256" key="8">
    <source>
        <dbReference type="ARBA" id="ARBA00022840"/>
    </source>
</evidence>
<keyword evidence="4 13" id="KW-0963">Cytoplasm</keyword>
<dbReference type="PROSITE" id="PS51447">
    <property type="entry name" value="FDX_ACB"/>
    <property type="match status" value="1"/>
</dbReference>
<dbReference type="PANTHER" id="PTHR10947:SF0">
    <property type="entry name" value="PHENYLALANINE--TRNA LIGASE BETA SUBUNIT"/>
    <property type="match status" value="1"/>
</dbReference>
<dbReference type="InterPro" id="IPR004532">
    <property type="entry name" value="Phe-tRNA-ligase_IIc_bsu_bact"/>
</dbReference>
<keyword evidence="5 13" id="KW-0436">Ligase</keyword>
<dbReference type="InterPro" id="IPR036690">
    <property type="entry name" value="Fdx_antiC-bd_sf"/>
</dbReference>
<evidence type="ECO:0000256" key="3">
    <source>
        <dbReference type="ARBA" id="ARBA00011209"/>
    </source>
</evidence>
<dbReference type="EMBL" id="WPAF01000001">
    <property type="protein sequence ID" value="KAF0135302.1"/>
    <property type="molecule type" value="Genomic_DNA"/>
</dbReference>
<proteinExistence type="inferred from homology"/>
<keyword evidence="7 13" id="KW-0547">Nucleotide-binding</keyword>
<keyword evidence="10 13" id="KW-0648">Protein biosynthesis</keyword>
<evidence type="ECO:0000256" key="10">
    <source>
        <dbReference type="ARBA" id="ARBA00022917"/>
    </source>
</evidence>
<dbReference type="NCBIfam" id="TIGR00472">
    <property type="entry name" value="pheT_bact"/>
    <property type="match status" value="1"/>
</dbReference>
<evidence type="ECO:0000256" key="9">
    <source>
        <dbReference type="ARBA" id="ARBA00022842"/>
    </source>
</evidence>
<keyword evidence="9 13" id="KW-0460">Magnesium</keyword>
<evidence type="ECO:0000313" key="17">
    <source>
        <dbReference type="Proteomes" id="UP000488506"/>
    </source>
</evidence>
<evidence type="ECO:0000256" key="2">
    <source>
        <dbReference type="ARBA" id="ARBA00008653"/>
    </source>
</evidence>
<dbReference type="SMART" id="SM00896">
    <property type="entry name" value="FDX-ACB"/>
    <property type="match status" value="1"/>
</dbReference>
<evidence type="ECO:0000256" key="5">
    <source>
        <dbReference type="ARBA" id="ARBA00022598"/>
    </source>
</evidence>
<evidence type="ECO:0000256" key="1">
    <source>
        <dbReference type="ARBA" id="ARBA00004496"/>
    </source>
</evidence>
<dbReference type="InterPro" id="IPR045864">
    <property type="entry name" value="aa-tRNA-synth_II/BPL/LPL"/>
</dbReference>
<feature type="binding site" evidence="13">
    <location>
        <position position="342"/>
    </location>
    <ligand>
        <name>Mg(2+)</name>
        <dbReference type="ChEBI" id="CHEBI:18420"/>
        <note>shared with alpha subunit</note>
    </ligand>
</feature>
<dbReference type="InterPro" id="IPR005147">
    <property type="entry name" value="tRNA_synthase_B5-dom"/>
</dbReference>
<comment type="similarity">
    <text evidence="2 13">Belongs to the phenylalanyl-tRNA synthetase beta subunit family. Type 1 subfamily.</text>
</comment>
<dbReference type="Gene3D" id="3.30.56.10">
    <property type="match status" value="2"/>
</dbReference>
<feature type="binding site" evidence="13">
    <location>
        <position position="346"/>
    </location>
    <ligand>
        <name>Mg(2+)</name>
        <dbReference type="ChEBI" id="CHEBI:18420"/>
        <note>shared with alpha subunit</note>
    </ligand>
</feature>
<dbReference type="SMART" id="SM00873">
    <property type="entry name" value="B3_4"/>
    <property type="match status" value="1"/>
</dbReference>
<dbReference type="PROSITE" id="PS51483">
    <property type="entry name" value="B5"/>
    <property type="match status" value="1"/>
</dbReference>
<evidence type="ECO:0000256" key="4">
    <source>
        <dbReference type="ARBA" id="ARBA00022490"/>
    </source>
</evidence>
<feature type="binding site" evidence="13">
    <location>
        <position position="345"/>
    </location>
    <ligand>
        <name>Mg(2+)</name>
        <dbReference type="ChEBI" id="CHEBI:18420"/>
        <note>shared with alpha subunit</note>
    </ligand>
</feature>
<dbReference type="SMART" id="SM00874">
    <property type="entry name" value="B5"/>
    <property type="match status" value="1"/>
</dbReference>
<dbReference type="Pfam" id="PF03483">
    <property type="entry name" value="B3_4"/>
    <property type="match status" value="1"/>
</dbReference>
<dbReference type="FunFam" id="3.50.40.10:FF:000001">
    <property type="entry name" value="Phenylalanine--tRNA ligase beta subunit"/>
    <property type="match status" value="1"/>
</dbReference>
<dbReference type="InterPro" id="IPR005146">
    <property type="entry name" value="B3/B4_tRNA-bd"/>
</dbReference>
<evidence type="ECO:0000313" key="16">
    <source>
        <dbReference type="EMBL" id="KAF0135302.1"/>
    </source>
</evidence>
<dbReference type="Gene3D" id="3.50.40.10">
    <property type="entry name" value="Phenylalanyl-trna Synthetase, Chain B, domain 3"/>
    <property type="match status" value="1"/>
</dbReference>
<dbReference type="SUPFAM" id="SSF56037">
    <property type="entry name" value="PheT/TilS domain"/>
    <property type="match status" value="1"/>
</dbReference>
<dbReference type="Pfam" id="PF03147">
    <property type="entry name" value="FDX-ACB"/>
    <property type="match status" value="1"/>
</dbReference>
<dbReference type="GO" id="GO:0009328">
    <property type="term" value="C:phenylalanine-tRNA ligase complex"/>
    <property type="evidence" value="ECO:0007669"/>
    <property type="project" value="TreeGrafter"/>
</dbReference>
<feature type="domain" description="B5" evidence="15">
    <location>
        <begin position="281"/>
        <end position="358"/>
    </location>
</feature>
<dbReference type="Pfam" id="PF03484">
    <property type="entry name" value="B5"/>
    <property type="match status" value="1"/>
</dbReference>
<dbReference type="SUPFAM" id="SSF55681">
    <property type="entry name" value="Class II aaRS and biotin synthetases"/>
    <property type="match status" value="1"/>
</dbReference>
<dbReference type="SUPFAM" id="SSF46955">
    <property type="entry name" value="Putative DNA-binding domain"/>
    <property type="match status" value="2"/>
</dbReference>
<protein>
    <recommendedName>
        <fullName evidence="13">Phenylalanine--tRNA ligase beta subunit</fullName>
        <ecNumber evidence="13">6.1.1.20</ecNumber>
    </recommendedName>
    <alternativeName>
        <fullName evidence="13">Phenylalanyl-tRNA synthetase beta subunit</fullName>
        <shortName evidence="13">PheRS</shortName>
    </alternativeName>
</protein>
<dbReference type="GO" id="GO:0005524">
    <property type="term" value="F:ATP binding"/>
    <property type="evidence" value="ECO:0007669"/>
    <property type="project" value="UniProtKB-UniRule"/>
</dbReference>
<dbReference type="GO" id="GO:0004826">
    <property type="term" value="F:phenylalanine-tRNA ligase activity"/>
    <property type="evidence" value="ECO:0007669"/>
    <property type="project" value="UniProtKB-UniRule"/>
</dbReference>
<comment type="caution">
    <text evidence="16">The sequence shown here is derived from an EMBL/GenBank/DDBJ whole genome shotgun (WGS) entry which is preliminary data.</text>
</comment>
<feature type="binding site" evidence="13">
    <location>
        <position position="336"/>
    </location>
    <ligand>
        <name>Mg(2+)</name>
        <dbReference type="ChEBI" id="CHEBI:18420"/>
        <note>shared with alpha subunit</note>
    </ligand>
</feature>
<evidence type="ECO:0000256" key="6">
    <source>
        <dbReference type="ARBA" id="ARBA00022723"/>
    </source>
</evidence>
<reference evidence="16 17" key="1">
    <citation type="submission" date="2019-12" db="EMBL/GenBank/DDBJ databases">
        <authorList>
            <person name="Wolfe R."/>
            <person name="Danczak R."/>
            <person name="Wilkins M."/>
        </authorList>
    </citation>
    <scope>NUCLEOTIDE SEQUENCE [LARGE SCALE GENOMIC DNA]</scope>
    <source>
        <strain evidence="16">X2_MaxBin.013</strain>
    </source>
</reference>
<keyword evidence="6 13" id="KW-0479">Metal-binding</keyword>
<dbReference type="InterPro" id="IPR045060">
    <property type="entry name" value="Phe-tRNA-ligase_IIc_bsu"/>
</dbReference>
<dbReference type="HAMAP" id="MF_00283">
    <property type="entry name" value="Phe_tRNA_synth_beta1"/>
    <property type="match status" value="1"/>
</dbReference>
<dbReference type="InterPro" id="IPR009061">
    <property type="entry name" value="DNA-bd_dom_put_sf"/>
</dbReference>
<feature type="domain" description="FDX-ACB" evidence="14">
    <location>
        <begin position="557"/>
        <end position="640"/>
    </location>
</feature>
<evidence type="ECO:0000256" key="7">
    <source>
        <dbReference type="ARBA" id="ARBA00022741"/>
    </source>
</evidence>
<dbReference type="GO" id="GO:0006432">
    <property type="term" value="P:phenylalanyl-tRNA aminoacylation"/>
    <property type="evidence" value="ECO:0007669"/>
    <property type="project" value="UniProtKB-UniRule"/>
</dbReference>
<gene>
    <name evidence="13" type="primary">pheT</name>
    <name evidence="16" type="ORF">FD145_128</name>
</gene>
<comment type="subunit">
    <text evidence="3 13">Tetramer of two alpha and two beta subunits.</text>
</comment>
<dbReference type="AlphaFoldDB" id="A0A833L563"/>
<comment type="cofactor">
    <cofactor evidence="13">
        <name>Mg(2+)</name>
        <dbReference type="ChEBI" id="CHEBI:18420"/>
    </cofactor>
    <text evidence="13">Binds 2 magnesium ions per tetramer.</text>
</comment>
<dbReference type="PANTHER" id="PTHR10947">
    <property type="entry name" value="PHENYLALANYL-TRNA SYNTHETASE BETA CHAIN AND LEUCINE-RICH REPEAT-CONTAINING PROTEIN 47"/>
    <property type="match status" value="1"/>
</dbReference>
<keyword evidence="8 13" id="KW-0067">ATP-binding</keyword>
<evidence type="ECO:0000259" key="14">
    <source>
        <dbReference type="PROSITE" id="PS51447"/>
    </source>
</evidence>
<accession>A0A833L563</accession>
<sequence>MRVPIDWLKEFVKINVPPEALAKKLTLAGLEAIVAEDAKVIAVDILPNRGDCESILGAAREVSAILKTRLIKKPFRVVESKEKIKLTVEVKEKKLCPRYMARVIGGVVVADSPEWLKKRLLLAGIRPVNNIVDITNYLLIELGQPMHAFDAEKISKIIVRQAKHGEKIITLDGLERILDEESLLISDPLKPIAIAGIMGGLDSSVMPGTKKIILESAFFEPASIVKSSKKIKLRTEASMRFEKRVDFDMVEEALDRAAALISGIAGGVVLKGKIDVKAKPQKNKTIALRNERIKNILGVNINRKESAAILKLLGFKIKKETKDKIIVEVPSWRAGDVEREIDLIEEIARIYGFDKINETMPEIKAKTFESSHNRIRKVREILLGCGLFEVQTFSMVAPLMAEAGAINISNPMAQEESVMRTSLIYSLLRVLSHNLRHQASKVNIFEVGKVYSTEKIPDEKNVLSGLIAGGDADFYKLKGMVESLLQEFTHDYKLESYIGKHFHPGKSASIIAQLKIIGKFGAIHPDLFKNIEVYAFEIDLDRLLALNKPNKFYKPLPKYPKVERDLAMFVPQGVASQIILETIKRGDLVESVEIFDIYKNSQAYRISFRDKNKTLTDEEVSVSFENIQKELENSLKVQIRK</sequence>
<dbReference type="InterPro" id="IPR005121">
    <property type="entry name" value="Fdx_antiC-bd"/>
</dbReference>
<dbReference type="GO" id="GO:0000287">
    <property type="term" value="F:magnesium ion binding"/>
    <property type="evidence" value="ECO:0007669"/>
    <property type="project" value="UniProtKB-UniRule"/>
</dbReference>
<dbReference type="SUPFAM" id="SSF54991">
    <property type="entry name" value="Anticodon-binding domain of PheRS"/>
    <property type="match status" value="1"/>
</dbReference>
<dbReference type="CDD" id="cd00769">
    <property type="entry name" value="PheRS_beta_core"/>
    <property type="match status" value="1"/>
</dbReference>
<evidence type="ECO:0000256" key="13">
    <source>
        <dbReference type="HAMAP-Rule" id="MF_00283"/>
    </source>
</evidence>
<keyword evidence="11 13" id="KW-0030">Aminoacyl-tRNA synthetase</keyword>
<dbReference type="EC" id="6.1.1.20" evidence="13"/>
<name>A0A833L563_UNCSA</name>
<dbReference type="Gene3D" id="3.30.930.10">
    <property type="entry name" value="Bira Bifunctional Protein, Domain 2"/>
    <property type="match status" value="1"/>
</dbReference>
<evidence type="ECO:0000256" key="11">
    <source>
        <dbReference type="ARBA" id="ARBA00023146"/>
    </source>
</evidence>
<dbReference type="Gene3D" id="3.30.70.380">
    <property type="entry name" value="Ferrodoxin-fold anticodon-binding domain"/>
    <property type="match status" value="1"/>
</dbReference>
<organism evidence="16 17">
    <name type="scientific">Candidatus Saganbacteria bacterium</name>
    <dbReference type="NCBI Taxonomy" id="2575572"/>
    <lineage>
        <taxon>Bacteria</taxon>
        <taxon>Bacillati</taxon>
        <taxon>Saganbacteria</taxon>
    </lineage>
</organism>
<dbReference type="Pfam" id="PF17759">
    <property type="entry name" value="tRNA_synthFbeta"/>
    <property type="match status" value="1"/>
</dbReference>
<dbReference type="FunFam" id="3.30.56.10:FF:000002">
    <property type="entry name" value="Phenylalanine--tRNA ligase beta subunit"/>
    <property type="match status" value="1"/>
</dbReference>
<dbReference type="GO" id="GO:0003723">
    <property type="term" value="F:RNA binding"/>
    <property type="evidence" value="ECO:0007669"/>
    <property type="project" value="InterPro"/>
</dbReference>
<dbReference type="InterPro" id="IPR041616">
    <property type="entry name" value="PheRS_beta_core"/>
</dbReference>